<evidence type="ECO:0000259" key="1">
    <source>
        <dbReference type="Pfam" id="PF04149"/>
    </source>
</evidence>
<name>A0A117RQB0_9ACTN</name>
<dbReference type="OrthoDB" id="4250706at2"/>
<evidence type="ECO:0000313" key="3">
    <source>
        <dbReference type="Proteomes" id="UP000053429"/>
    </source>
</evidence>
<sequence length="66" mass="7255">MAHKGKPLWRKSSLCGNENECVEVAVGEGRVLARDSKKPKRAPLCFTTPAWTEFLLALTQGELDGL</sequence>
<gene>
    <name evidence="2" type="ORF">AQJ67_16845</name>
</gene>
<reference evidence="2 3" key="1">
    <citation type="submission" date="2015-10" db="EMBL/GenBank/DDBJ databases">
        <title>Draft genome sequence of Streptomyces caeruleatus NRRL B-24802, type strain for the species Streptomyces caeruleatus.</title>
        <authorList>
            <person name="Ruckert C."/>
            <person name="Winkler A."/>
            <person name="Kalinowski J."/>
            <person name="Kampfer P."/>
            <person name="Glaeser S."/>
        </authorList>
    </citation>
    <scope>NUCLEOTIDE SEQUENCE [LARGE SCALE GENOMIC DNA]</scope>
    <source>
        <strain evidence="2 3">NRRL B-24802</strain>
    </source>
</reference>
<evidence type="ECO:0000313" key="2">
    <source>
        <dbReference type="EMBL" id="KUO03381.1"/>
    </source>
</evidence>
<accession>A0A117RQB0</accession>
<keyword evidence="3" id="KW-1185">Reference proteome</keyword>
<comment type="caution">
    <text evidence="2">The sequence shown here is derived from an EMBL/GenBank/DDBJ whole genome shotgun (WGS) entry which is preliminary data.</text>
</comment>
<dbReference type="AlphaFoldDB" id="A0A117RQB0"/>
<dbReference type="EMBL" id="LMWY01000018">
    <property type="protein sequence ID" value="KUO03381.1"/>
    <property type="molecule type" value="Genomic_DNA"/>
</dbReference>
<protein>
    <recommendedName>
        <fullName evidence="1">DUF397 domain-containing protein</fullName>
    </recommendedName>
</protein>
<dbReference type="Pfam" id="PF04149">
    <property type="entry name" value="DUF397"/>
    <property type="match status" value="1"/>
</dbReference>
<organism evidence="2 3">
    <name type="scientific">Streptomyces caeruleatus</name>
    <dbReference type="NCBI Taxonomy" id="661399"/>
    <lineage>
        <taxon>Bacteria</taxon>
        <taxon>Bacillati</taxon>
        <taxon>Actinomycetota</taxon>
        <taxon>Actinomycetes</taxon>
        <taxon>Kitasatosporales</taxon>
        <taxon>Streptomycetaceae</taxon>
        <taxon>Streptomyces</taxon>
    </lineage>
</organism>
<dbReference type="STRING" id="661399.AQJ67_16845"/>
<dbReference type="InterPro" id="IPR007278">
    <property type="entry name" value="DUF397"/>
</dbReference>
<dbReference type="RefSeq" id="WP_062719577.1">
    <property type="nucleotide sequence ID" value="NZ_KQ948928.1"/>
</dbReference>
<feature type="domain" description="DUF397" evidence="1">
    <location>
        <begin position="9"/>
        <end position="58"/>
    </location>
</feature>
<proteinExistence type="predicted"/>
<dbReference type="Proteomes" id="UP000053429">
    <property type="component" value="Unassembled WGS sequence"/>
</dbReference>